<evidence type="ECO:0000313" key="2">
    <source>
        <dbReference type="EMBL" id="KAK7040385.1"/>
    </source>
</evidence>
<dbReference type="InterPro" id="IPR036249">
    <property type="entry name" value="Thioredoxin-like_sf"/>
</dbReference>
<sequence length="245" mass="28244">MSTFIRFFDIPSKLKPMAWSPNCWKTRYALNYKKVPYQTTWVEYPDIEKTCRDLGALPTSTKQDGSPQYTLPVIHDLATNVVVSDSTKIAAYLDTTYPDSSAPLIPSGTLALQLGFLYGFSTRLRHLFPLAIEQETRILTPQSELYFRQTREQLFGCSLEDYAKSKGNWNKFQRDLGAVDSWLGKNTFVMDSEVPTYPDLVMGAIMMWCRTVWGKESEQWKDIATWNSGRWQKLLEELKGYEMVV</sequence>
<evidence type="ECO:0000259" key="1">
    <source>
        <dbReference type="PROSITE" id="PS50404"/>
    </source>
</evidence>
<gene>
    <name evidence="2" type="ORF">VNI00_009862</name>
</gene>
<dbReference type="Gene3D" id="3.40.30.10">
    <property type="entry name" value="Glutaredoxin"/>
    <property type="match status" value="1"/>
</dbReference>
<dbReference type="SUPFAM" id="SSF52833">
    <property type="entry name" value="Thioredoxin-like"/>
    <property type="match status" value="1"/>
</dbReference>
<name>A0AAW0CQW1_9AGAR</name>
<feature type="domain" description="GST N-terminal" evidence="1">
    <location>
        <begin position="10"/>
        <end position="101"/>
    </location>
</feature>
<dbReference type="CDD" id="cd03038">
    <property type="entry name" value="GST_N_etherase_LigE"/>
    <property type="match status" value="1"/>
</dbReference>
<proteinExistence type="predicted"/>
<keyword evidence="3" id="KW-1185">Reference proteome</keyword>
<dbReference type="Pfam" id="PF22041">
    <property type="entry name" value="GST_C_7"/>
    <property type="match status" value="1"/>
</dbReference>
<comment type="caution">
    <text evidence="2">The sequence shown here is derived from an EMBL/GenBank/DDBJ whole genome shotgun (WGS) entry which is preliminary data.</text>
</comment>
<evidence type="ECO:0000313" key="3">
    <source>
        <dbReference type="Proteomes" id="UP001383192"/>
    </source>
</evidence>
<accession>A0AAW0CQW1</accession>
<dbReference type="InterPro" id="IPR004045">
    <property type="entry name" value="Glutathione_S-Trfase_N"/>
</dbReference>
<dbReference type="InterPro" id="IPR054416">
    <property type="entry name" value="GST_UstS-like_C"/>
</dbReference>
<dbReference type="Pfam" id="PF13409">
    <property type="entry name" value="GST_N_2"/>
    <property type="match status" value="1"/>
</dbReference>
<dbReference type="Proteomes" id="UP001383192">
    <property type="component" value="Unassembled WGS sequence"/>
</dbReference>
<dbReference type="AlphaFoldDB" id="A0AAW0CQW1"/>
<dbReference type="PROSITE" id="PS50404">
    <property type="entry name" value="GST_NTER"/>
    <property type="match status" value="1"/>
</dbReference>
<reference evidence="2 3" key="1">
    <citation type="submission" date="2024-01" db="EMBL/GenBank/DDBJ databases">
        <title>A draft genome for a cacao thread blight-causing isolate of Paramarasmius palmivorus.</title>
        <authorList>
            <person name="Baruah I.K."/>
            <person name="Bukari Y."/>
            <person name="Amoako-Attah I."/>
            <person name="Meinhardt L.W."/>
            <person name="Bailey B.A."/>
            <person name="Cohen S.P."/>
        </authorList>
    </citation>
    <scope>NUCLEOTIDE SEQUENCE [LARGE SCALE GENOMIC DNA]</scope>
    <source>
        <strain evidence="2 3">GH-12</strain>
    </source>
</reference>
<dbReference type="EMBL" id="JAYKXP010000037">
    <property type="protein sequence ID" value="KAK7040385.1"/>
    <property type="molecule type" value="Genomic_DNA"/>
</dbReference>
<organism evidence="2 3">
    <name type="scientific">Paramarasmius palmivorus</name>
    <dbReference type="NCBI Taxonomy" id="297713"/>
    <lineage>
        <taxon>Eukaryota</taxon>
        <taxon>Fungi</taxon>
        <taxon>Dikarya</taxon>
        <taxon>Basidiomycota</taxon>
        <taxon>Agaricomycotina</taxon>
        <taxon>Agaricomycetes</taxon>
        <taxon>Agaricomycetidae</taxon>
        <taxon>Agaricales</taxon>
        <taxon>Marasmiineae</taxon>
        <taxon>Marasmiaceae</taxon>
        <taxon>Paramarasmius</taxon>
    </lineage>
</organism>
<dbReference type="Gene3D" id="1.20.1050.10">
    <property type="match status" value="1"/>
</dbReference>
<protein>
    <recommendedName>
        <fullName evidence="1">GST N-terminal domain-containing protein</fullName>
    </recommendedName>
</protein>